<protein>
    <submittedName>
        <fullName evidence="1">Uncharacterized protein</fullName>
    </submittedName>
</protein>
<dbReference type="EMBL" id="GEDC01007564">
    <property type="protein sequence ID" value="JAS29734.1"/>
    <property type="molecule type" value="Transcribed_RNA"/>
</dbReference>
<dbReference type="InterPro" id="IPR009218">
    <property type="entry name" value="HD_phosphohydro"/>
</dbReference>
<sequence>MTTELEQVWIKNTTSTGLTKSKCEEWWPIIVQKYSEEGRHYHNIESLEKKFQHFKSIESSLKDPVSVTFAIIFQYFEYDPKAVDCHSKNIQHFKRFFKESGISNENPTFTNVITLLETADTSSTDENKIDGLFGNEDKHYFLDLDMVVLGSAPEDYADYAAKVQQEYSFLPDSLYKNLRSKVLQNFLQIPNIFATKEFRENYEQQARSNIQKEVESLI</sequence>
<evidence type="ECO:0000313" key="1">
    <source>
        <dbReference type="EMBL" id="JAS29734.1"/>
    </source>
</evidence>
<gene>
    <name evidence="1" type="ORF">g.6071</name>
</gene>
<name>A0A1B6DVM9_9HEMI</name>
<reference evidence="1" key="1">
    <citation type="submission" date="2015-12" db="EMBL/GenBank/DDBJ databases">
        <title>De novo transcriptome assembly of four potential Pierce s Disease insect vectors from Arizona vineyards.</title>
        <authorList>
            <person name="Tassone E.E."/>
        </authorList>
    </citation>
    <scope>NUCLEOTIDE SEQUENCE</scope>
</reference>
<dbReference type="PANTHER" id="PTHR21174:SF0">
    <property type="entry name" value="HD PHOSPHOHYDROLASE FAMILY PROTEIN-RELATED"/>
    <property type="match status" value="1"/>
</dbReference>
<dbReference type="AlphaFoldDB" id="A0A1B6DVM9"/>
<dbReference type="PANTHER" id="PTHR21174">
    <property type="match status" value="1"/>
</dbReference>
<accession>A0A1B6DVM9</accession>
<proteinExistence type="predicted"/>
<dbReference type="PIRSF" id="PIRSF035170">
    <property type="entry name" value="HD_phosphohydro"/>
    <property type="match status" value="1"/>
</dbReference>
<organism evidence="1">
    <name type="scientific">Clastoptera arizonana</name>
    <name type="common">Arizona spittle bug</name>
    <dbReference type="NCBI Taxonomy" id="38151"/>
    <lineage>
        <taxon>Eukaryota</taxon>
        <taxon>Metazoa</taxon>
        <taxon>Ecdysozoa</taxon>
        <taxon>Arthropoda</taxon>
        <taxon>Hexapoda</taxon>
        <taxon>Insecta</taxon>
        <taxon>Pterygota</taxon>
        <taxon>Neoptera</taxon>
        <taxon>Paraneoptera</taxon>
        <taxon>Hemiptera</taxon>
        <taxon>Auchenorrhyncha</taxon>
        <taxon>Cercopoidea</taxon>
        <taxon>Clastopteridae</taxon>
        <taxon>Clastoptera</taxon>
    </lineage>
</organism>